<gene>
    <name evidence="3" type="ORF">ABV300_05940</name>
</gene>
<dbReference type="RefSeq" id="WP_353713979.1">
    <property type="nucleotide sequence ID" value="NZ_CP159307.1"/>
</dbReference>
<dbReference type="PROSITE" id="PS51352">
    <property type="entry name" value="THIOREDOXIN_2"/>
    <property type="match status" value="1"/>
</dbReference>
<proteinExistence type="predicted"/>
<protein>
    <submittedName>
        <fullName evidence="3">TlpA disulfide reductase family protein</fullName>
    </submittedName>
</protein>
<dbReference type="InterPro" id="IPR036249">
    <property type="entry name" value="Thioredoxin-like_sf"/>
</dbReference>
<dbReference type="EMBL" id="CP159307">
    <property type="protein sequence ID" value="XCH32707.1"/>
    <property type="molecule type" value="Genomic_DNA"/>
</dbReference>
<feature type="domain" description="Thioredoxin" evidence="2">
    <location>
        <begin position="25"/>
        <end position="162"/>
    </location>
</feature>
<feature type="signal peptide" evidence="1">
    <location>
        <begin position="1"/>
        <end position="31"/>
    </location>
</feature>
<dbReference type="GO" id="GO:0016209">
    <property type="term" value="F:antioxidant activity"/>
    <property type="evidence" value="ECO:0007669"/>
    <property type="project" value="InterPro"/>
</dbReference>
<dbReference type="PANTHER" id="PTHR42852:SF17">
    <property type="entry name" value="THIOREDOXIN-LIKE PROTEIN HI_1115"/>
    <property type="match status" value="1"/>
</dbReference>
<name>A0AAU8G890_9CHLR</name>
<organism evidence="3">
    <name type="scientific">Dehalogenimonas sp. 4OHTPN</name>
    <dbReference type="NCBI Taxonomy" id="3166643"/>
    <lineage>
        <taxon>Bacteria</taxon>
        <taxon>Bacillati</taxon>
        <taxon>Chloroflexota</taxon>
        <taxon>Dehalococcoidia</taxon>
        <taxon>Dehalococcoidales</taxon>
        <taxon>Dehalococcoidaceae</taxon>
        <taxon>Dehalogenimonas</taxon>
    </lineage>
</organism>
<dbReference type="CDD" id="cd02966">
    <property type="entry name" value="TlpA_like_family"/>
    <property type="match status" value="1"/>
</dbReference>
<dbReference type="Pfam" id="PF00578">
    <property type="entry name" value="AhpC-TSA"/>
    <property type="match status" value="1"/>
</dbReference>
<dbReference type="InterPro" id="IPR050553">
    <property type="entry name" value="Thioredoxin_ResA/DsbE_sf"/>
</dbReference>
<evidence type="ECO:0000313" key="3">
    <source>
        <dbReference type="EMBL" id="XCH32707.1"/>
    </source>
</evidence>
<dbReference type="AlphaFoldDB" id="A0AAU8G890"/>
<accession>A0AAU8G890</accession>
<reference evidence="3" key="1">
    <citation type="submission" date="2024-06" db="EMBL/GenBank/DDBJ databases">
        <title>A Novel Isolate, Dehalogenimonas sp. Strain 4OHTPN, Dechlorinates Aromatic 4 Hydroxy chlorothalonil by a Novel Reductive Dehalogenase.</title>
        <authorList>
            <person name="Liu G."/>
        </authorList>
    </citation>
    <scope>NUCLEOTIDE SEQUENCE</scope>
    <source>
        <strain evidence="3">4OHTPN</strain>
    </source>
</reference>
<dbReference type="Gene3D" id="3.40.30.10">
    <property type="entry name" value="Glutaredoxin"/>
    <property type="match status" value="1"/>
</dbReference>
<keyword evidence="1" id="KW-0732">Signal</keyword>
<sequence>MIQRAFARCIAAMLSVAMVLAVAGCSPKAEAPGFTLGNLSGQGVSLEDFSGQPVVINFWQLSCPPCIEELPYFQAVHAAGNTGAVILTIAIRDSAAALESFMASNNYTFAVLRDANAAVAARYGIRFTPTTFFIDSRGRVAEIKTGAFTSAAELAQAIGKID</sequence>
<dbReference type="SUPFAM" id="SSF52833">
    <property type="entry name" value="Thioredoxin-like"/>
    <property type="match status" value="1"/>
</dbReference>
<dbReference type="GO" id="GO:0016491">
    <property type="term" value="F:oxidoreductase activity"/>
    <property type="evidence" value="ECO:0007669"/>
    <property type="project" value="InterPro"/>
</dbReference>
<evidence type="ECO:0000259" key="2">
    <source>
        <dbReference type="PROSITE" id="PS51352"/>
    </source>
</evidence>
<dbReference type="InterPro" id="IPR000866">
    <property type="entry name" value="AhpC/TSA"/>
</dbReference>
<feature type="chain" id="PRO_5043459566" evidence="1">
    <location>
        <begin position="32"/>
        <end position="162"/>
    </location>
</feature>
<dbReference type="PROSITE" id="PS51257">
    <property type="entry name" value="PROKAR_LIPOPROTEIN"/>
    <property type="match status" value="1"/>
</dbReference>
<dbReference type="InterPro" id="IPR013766">
    <property type="entry name" value="Thioredoxin_domain"/>
</dbReference>
<dbReference type="PANTHER" id="PTHR42852">
    <property type="entry name" value="THIOL:DISULFIDE INTERCHANGE PROTEIN DSBE"/>
    <property type="match status" value="1"/>
</dbReference>
<evidence type="ECO:0000256" key="1">
    <source>
        <dbReference type="SAM" id="SignalP"/>
    </source>
</evidence>